<keyword evidence="1" id="KW-1133">Transmembrane helix</keyword>
<proteinExistence type="predicted"/>
<accession>A0AAV5UWY6</accession>
<reference evidence="2" key="1">
    <citation type="submission" date="2023-10" db="EMBL/GenBank/DDBJ databases">
        <title>Genome assembly of Pristionchus species.</title>
        <authorList>
            <person name="Yoshida K."/>
            <person name="Sommer R.J."/>
        </authorList>
    </citation>
    <scope>NUCLEOTIDE SEQUENCE</scope>
    <source>
        <strain evidence="2">RS5133</strain>
    </source>
</reference>
<keyword evidence="1" id="KW-0812">Transmembrane</keyword>
<feature type="transmembrane region" description="Helical" evidence="1">
    <location>
        <begin position="248"/>
        <end position="267"/>
    </location>
</feature>
<evidence type="ECO:0000313" key="3">
    <source>
        <dbReference type="Proteomes" id="UP001432322"/>
    </source>
</evidence>
<feature type="transmembrane region" description="Helical" evidence="1">
    <location>
        <begin position="86"/>
        <end position="107"/>
    </location>
</feature>
<gene>
    <name evidence="2" type="ORF">PFISCL1PPCAC_2328</name>
</gene>
<name>A0AAV5UWY6_9BILA</name>
<organism evidence="2 3">
    <name type="scientific">Pristionchus fissidentatus</name>
    <dbReference type="NCBI Taxonomy" id="1538716"/>
    <lineage>
        <taxon>Eukaryota</taxon>
        <taxon>Metazoa</taxon>
        <taxon>Ecdysozoa</taxon>
        <taxon>Nematoda</taxon>
        <taxon>Chromadorea</taxon>
        <taxon>Rhabditida</taxon>
        <taxon>Rhabditina</taxon>
        <taxon>Diplogasteromorpha</taxon>
        <taxon>Diplogasteroidea</taxon>
        <taxon>Neodiplogasteridae</taxon>
        <taxon>Pristionchus</taxon>
    </lineage>
</organism>
<keyword evidence="3" id="KW-1185">Reference proteome</keyword>
<feature type="transmembrane region" description="Helical" evidence="1">
    <location>
        <begin position="273"/>
        <end position="291"/>
    </location>
</feature>
<keyword evidence="1" id="KW-0472">Membrane</keyword>
<feature type="non-terminal residue" evidence="2">
    <location>
        <position position="1"/>
    </location>
</feature>
<dbReference type="AlphaFoldDB" id="A0AAV5UWY6"/>
<dbReference type="Proteomes" id="UP001432322">
    <property type="component" value="Unassembled WGS sequence"/>
</dbReference>
<comment type="caution">
    <text evidence="2">The sequence shown here is derived from an EMBL/GenBank/DDBJ whole genome shotgun (WGS) entry which is preliminary data.</text>
</comment>
<feature type="transmembrane region" description="Helical" evidence="1">
    <location>
        <begin position="56"/>
        <end position="74"/>
    </location>
</feature>
<evidence type="ECO:0008006" key="4">
    <source>
        <dbReference type="Google" id="ProtNLM"/>
    </source>
</evidence>
<sequence length="409" mass="47580">KIGWTEMGINSTATPSYSTIDKVKKESPQFNDAADAEWKRAMFVYSFNRLWWIKKYFSFFPFLLFPLFAIPFYLNFYTGAVRREWINFWLSALPFFIALPFSFISFCDGLSSTKNAKQWFDYVNSCRPAFSISFLILTINIYSRLLDLTEISSTLIFSKDGISNNYTSECINIALHWFFSCLIDSILRESASKLEEFMKMVKIMSALKWDGHSSPRRFTSNAVINEETKSKLEKIRDEKWKEITKETFEVILCIISFFSFPAAFIAFKNVNNWMGLADFVFAFLLGLISYSCCGPKSIPRPRLFAFLMFFVVARVIYGYSTEMENAILSFRLVLYLESRTFLISSGSWSGRRQSNIDSCSSHSIDRCILHSPQSLYPHFHLLHQIRILLQARDQTRCDCCCSCVRRKLN</sequence>
<dbReference type="EMBL" id="BTSY01000001">
    <property type="protein sequence ID" value="GMT11031.1"/>
    <property type="molecule type" value="Genomic_DNA"/>
</dbReference>
<evidence type="ECO:0000313" key="2">
    <source>
        <dbReference type="EMBL" id="GMT11031.1"/>
    </source>
</evidence>
<feature type="transmembrane region" description="Helical" evidence="1">
    <location>
        <begin position="303"/>
        <end position="320"/>
    </location>
</feature>
<evidence type="ECO:0000256" key="1">
    <source>
        <dbReference type="SAM" id="Phobius"/>
    </source>
</evidence>
<protein>
    <recommendedName>
        <fullName evidence="4">G protein-coupled receptor</fullName>
    </recommendedName>
</protein>